<sequence>MTAVREKAAAPEDLARLFVERANAGDLEGLVELYEPDATVALPGGRTVAGQAAIRAAYEQMLARKPEFGAGTALPTLVSGDWAQTASRTDDGGARAEVAHRQSDGTWLIVLDRPFFA</sequence>
<reference evidence="2 3" key="1">
    <citation type="submission" date="2019-01" db="EMBL/GenBank/DDBJ databases">
        <title>Draft genome sequences of the type strain Streptomyces sioyaensis DSM 40032 and its novel strain, TM32, a thermotolerant antibiotics-producing actinobacterium.</title>
        <authorList>
            <person name="Nakaew N."/>
            <person name="Lumyong S."/>
            <person name="Sloan W.T."/>
            <person name="Sungthong R."/>
        </authorList>
    </citation>
    <scope>NUCLEOTIDE SEQUENCE [LARGE SCALE GENOMIC DNA]</scope>
    <source>
        <strain evidence="2 3">DSM 40032</strain>
    </source>
</reference>
<protein>
    <submittedName>
        <fullName evidence="2">Nuclear transport factor 2 family protein</fullName>
    </submittedName>
</protein>
<evidence type="ECO:0000313" key="3">
    <source>
        <dbReference type="Proteomes" id="UP000289482"/>
    </source>
</evidence>
<dbReference type="InterPro" id="IPR032710">
    <property type="entry name" value="NTF2-like_dom_sf"/>
</dbReference>
<comment type="caution">
    <text evidence="2">The sequence shown here is derived from an EMBL/GenBank/DDBJ whole genome shotgun (WGS) entry which is preliminary data.</text>
</comment>
<dbReference type="AlphaFoldDB" id="A0A4Q1R121"/>
<organism evidence="2 3">
    <name type="scientific">Streptomyces sioyaensis</name>
    <dbReference type="NCBI Taxonomy" id="67364"/>
    <lineage>
        <taxon>Bacteria</taxon>
        <taxon>Bacillati</taxon>
        <taxon>Actinomycetota</taxon>
        <taxon>Actinomycetes</taxon>
        <taxon>Kitasatosporales</taxon>
        <taxon>Streptomycetaceae</taxon>
        <taxon>Streptomyces</taxon>
    </lineage>
</organism>
<dbReference type="Gene3D" id="3.10.450.50">
    <property type="match status" value="1"/>
</dbReference>
<accession>A0A4Q1R121</accession>
<proteinExistence type="predicted"/>
<gene>
    <name evidence="2" type="ORF">EST54_15960</name>
</gene>
<dbReference type="Proteomes" id="UP000289482">
    <property type="component" value="Unassembled WGS sequence"/>
</dbReference>
<dbReference type="RefSeq" id="WP_129248291.1">
    <property type="nucleotide sequence ID" value="NZ_JABZEL010000009.1"/>
</dbReference>
<evidence type="ECO:0000259" key="1">
    <source>
        <dbReference type="Pfam" id="PF12680"/>
    </source>
</evidence>
<keyword evidence="3" id="KW-1185">Reference proteome</keyword>
<name>A0A4Q1R121_9ACTN</name>
<feature type="domain" description="SnoaL-like" evidence="1">
    <location>
        <begin position="16"/>
        <end position="89"/>
    </location>
</feature>
<evidence type="ECO:0000313" key="2">
    <source>
        <dbReference type="EMBL" id="RXS66254.1"/>
    </source>
</evidence>
<dbReference type="Pfam" id="PF12680">
    <property type="entry name" value="SnoaL_2"/>
    <property type="match status" value="1"/>
</dbReference>
<dbReference type="InterPro" id="IPR037401">
    <property type="entry name" value="SnoaL-like"/>
</dbReference>
<dbReference type="EMBL" id="SDIF01000039">
    <property type="protein sequence ID" value="RXS66254.1"/>
    <property type="molecule type" value="Genomic_DNA"/>
</dbReference>
<dbReference type="SUPFAM" id="SSF54427">
    <property type="entry name" value="NTF2-like"/>
    <property type="match status" value="1"/>
</dbReference>
<dbReference type="GeneID" id="95779456"/>